<feature type="region of interest" description="Disordered" evidence="1">
    <location>
        <begin position="101"/>
        <end position="234"/>
    </location>
</feature>
<accession>A0ABR0J7A5</accession>
<evidence type="ECO:0000313" key="3">
    <source>
        <dbReference type="EMBL" id="KAK5058152.1"/>
    </source>
</evidence>
<dbReference type="InterPro" id="IPR038921">
    <property type="entry name" value="YOR389W-like"/>
</dbReference>
<evidence type="ECO:0000313" key="4">
    <source>
        <dbReference type="Proteomes" id="UP001345691"/>
    </source>
</evidence>
<keyword evidence="4" id="KW-1185">Reference proteome</keyword>
<protein>
    <submittedName>
        <fullName evidence="3">Uncharacterized protein</fullName>
    </submittedName>
</protein>
<feature type="compositionally biased region" description="Basic and acidic residues" evidence="1">
    <location>
        <begin position="142"/>
        <end position="152"/>
    </location>
</feature>
<evidence type="ECO:0000256" key="1">
    <source>
        <dbReference type="SAM" id="MobiDB-lite"/>
    </source>
</evidence>
<feature type="compositionally biased region" description="Gly residues" evidence="1">
    <location>
        <begin position="107"/>
        <end position="116"/>
    </location>
</feature>
<keyword evidence="2" id="KW-0732">Signal</keyword>
<reference evidence="3 4" key="1">
    <citation type="submission" date="2023-08" db="EMBL/GenBank/DDBJ databases">
        <title>Black Yeasts Isolated from many extreme environments.</title>
        <authorList>
            <person name="Coleine C."/>
            <person name="Stajich J.E."/>
            <person name="Selbmann L."/>
        </authorList>
    </citation>
    <scope>NUCLEOTIDE SEQUENCE [LARGE SCALE GENOMIC DNA]</scope>
    <source>
        <strain evidence="3 4">CCFEE 6328</strain>
    </source>
</reference>
<feature type="compositionally biased region" description="Basic and acidic residues" evidence="1">
    <location>
        <begin position="160"/>
        <end position="178"/>
    </location>
</feature>
<name>A0ABR0J7A5_9EURO</name>
<evidence type="ECO:0000256" key="2">
    <source>
        <dbReference type="SAM" id="SignalP"/>
    </source>
</evidence>
<feature type="compositionally biased region" description="Basic and acidic residues" evidence="1">
    <location>
        <begin position="186"/>
        <end position="205"/>
    </location>
</feature>
<dbReference type="EMBL" id="JAVRRF010000015">
    <property type="protein sequence ID" value="KAK5058152.1"/>
    <property type="molecule type" value="Genomic_DNA"/>
</dbReference>
<feature type="signal peptide" evidence="2">
    <location>
        <begin position="1"/>
        <end position="19"/>
    </location>
</feature>
<feature type="chain" id="PRO_5045084207" evidence="2">
    <location>
        <begin position="20"/>
        <end position="607"/>
    </location>
</feature>
<comment type="caution">
    <text evidence="3">The sequence shown here is derived from an EMBL/GenBank/DDBJ whole genome shotgun (WGS) entry which is preliminary data.</text>
</comment>
<sequence length="607" mass="67229">MFWSRSLLAVALSLTAVDAAALPQENTPVDASNDGVPNANHIFNAIHSSMRQWGSSLNHNGMSLFLAQVPAGTQFYHGTSKQEPIEGMEWLAFEPEHAINFARKMGGPPGGGGGPPGEHRTSAGWRSKHHKSSSPFAEELSSIDRSKEDGPERRRHRGPKKECNRSHKFGRPEERDRGLGALWPFHNDHLSPLDGPRSSHSEHQRPMPLEDDADHRGPPRGPGGPGRSDPGWLHTYKTKGDLPLIYLDGISAGKTDKGTLDSQDVLLLNFSDTERGHMFGEFQRADGLCKMAKDTWGGKIRGFIRMEAGFEIILCSFKEELDFLSAVKAGPIAPIGEKPDPIDGGRRGQLDWLKAITARYDGIGGNRVKVNYDTFVTGYSYDLDLFRGSSNFPRFENLSDTSLDKIRSDVDLLVKTWNPSEPFSVNWQGVTDMIIERYARELKYLVSGALSAPDDFYHELELLLRVFIDSDARNTTADTERCAAQFIPAGIDVSNSIAGRAIGTITDKICSTLFTAFDYDVPVSTSVKKLESLIDYLNWTTWKKCGECPLDKVCFIPIWPFGSKEDYDHPECRNGTELRGRSGYWGGHFGPPRHGNGPPKDGNGPLF</sequence>
<dbReference type="PANTHER" id="PTHR35204">
    <property type="entry name" value="YALI0A21131P"/>
    <property type="match status" value="1"/>
</dbReference>
<organism evidence="3 4">
    <name type="scientific">Exophiala sideris</name>
    <dbReference type="NCBI Taxonomy" id="1016849"/>
    <lineage>
        <taxon>Eukaryota</taxon>
        <taxon>Fungi</taxon>
        <taxon>Dikarya</taxon>
        <taxon>Ascomycota</taxon>
        <taxon>Pezizomycotina</taxon>
        <taxon>Eurotiomycetes</taxon>
        <taxon>Chaetothyriomycetidae</taxon>
        <taxon>Chaetothyriales</taxon>
        <taxon>Herpotrichiellaceae</taxon>
        <taxon>Exophiala</taxon>
    </lineage>
</organism>
<dbReference type="Proteomes" id="UP001345691">
    <property type="component" value="Unassembled WGS sequence"/>
</dbReference>
<proteinExistence type="predicted"/>
<dbReference type="PANTHER" id="PTHR35204:SF1">
    <property type="entry name" value="ENTEROTOXIN"/>
    <property type="match status" value="1"/>
</dbReference>
<gene>
    <name evidence="3" type="ORF">LTR69_007149</name>
</gene>